<evidence type="ECO:0000313" key="13">
    <source>
        <dbReference type="EMBL" id="NFN36605.1"/>
    </source>
</evidence>
<dbReference type="Pfam" id="PF00528">
    <property type="entry name" value="BPD_transp_1"/>
    <property type="match status" value="1"/>
</dbReference>
<feature type="transmembrane region" description="Helical" evidence="9">
    <location>
        <begin position="239"/>
        <end position="260"/>
    </location>
</feature>
<keyword evidence="5 9" id="KW-1133">Transmembrane helix</keyword>
<evidence type="ECO:0000256" key="7">
    <source>
        <dbReference type="ARBA" id="ARBA00023136"/>
    </source>
</evidence>
<keyword evidence="7 9" id="KW-0472">Membrane</keyword>
<evidence type="ECO:0000256" key="1">
    <source>
        <dbReference type="ARBA" id="ARBA00004141"/>
    </source>
</evidence>
<evidence type="ECO:0000256" key="5">
    <source>
        <dbReference type="ARBA" id="ARBA00022989"/>
    </source>
</evidence>
<dbReference type="InterPro" id="IPR005667">
    <property type="entry name" value="Sulph_transpt2"/>
</dbReference>
<dbReference type="AlphaFoldDB" id="A0A0M1LDT0"/>
<dbReference type="Proteomes" id="UP000473681">
    <property type="component" value="Unassembled WGS sequence"/>
</dbReference>
<dbReference type="CDD" id="cd06261">
    <property type="entry name" value="TM_PBP2"/>
    <property type="match status" value="1"/>
</dbReference>
<feature type="transmembrane region" description="Helical" evidence="9">
    <location>
        <begin position="93"/>
        <end position="114"/>
    </location>
</feature>
<dbReference type="InterPro" id="IPR035906">
    <property type="entry name" value="MetI-like_sf"/>
</dbReference>
<evidence type="ECO:0000256" key="8">
    <source>
        <dbReference type="ARBA" id="ARBA00025323"/>
    </source>
</evidence>
<dbReference type="OrthoDB" id="9795403at2"/>
<evidence type="ECO:0000313" key="12">
    <source>
        <dbReference type="EMBL" id="NFF89270.1"/>
    </source>
</evidence>
<comment type="subunit">
    <text evidence="2">The complex is composed of two ATP-binding proteins (CysA), two transmembrane proteins (CysT and CysW) and a solute-binding protein (CysP).</text>
</comment>
<dbReference type="Proteomes" id="UP000476820">
    <property type="component" value="Unassembled WGS sequence"/>
</dbReference>
<comment type="function">
    <text evidence="8">Part of the ABC transporter complex CysAWTP (TC 3.A.1.6.1) involved in sulfate/thiosulfate import. Probably responsible for the translocation of the substrate across the membrane.</text>
</comment>
<evidence type="ECO:0000256" key="2">
    <source>
        <dbReference type="ARBA" id="ARBA00011779"/>
    </source>
</evidence>
<dbReference type="GO" id="GO:0005886">
    <property type="term" value="C:plasma membrane"/>
    <property type="evidence" value="ECO:0007669"/>
    <property type="project" value="UniProtKB-SubCell"/>
</dbReference>
<evidence type="ECO:0000259" key="10">
    <source>
        <dbReference type="PROSITE" id="PS50928"/>
    </source>
</evidence>
<dbReference type="PANTHER" id="PTHR30406:SF8">
    <property type="entry name" value="SULFATE TRANSPORT SYSTEM PERMEASE PROTEIN CYST"/>
    <property type="match status" value="1"/>
</dbReference>
<organism evidence="12 16">
    <name type="scientific">Clostridium botulinum</name>
    <dbReference type="NCBI Taxonomy" id="1491"/>
    <lineage>
        <taxon>Bacteria</taxon>
        <taxon>Bacillati</taxon>
        <taxon>Bacillota</taxon>
        <taxon>Clostridia</taxon>
        <taxon>Eubacteriales</taxon>
        <taxon>Clostridiaceae</taxon>
        <taxon>Clostridium</taxon>
    </lineage>
</organism>
<protein>
    <submittedName>
        <fullName evidence="12">ABC transporter permease subunit</fullName>
    </submittedName>
</protein>
<sequence>MRLNKNLKDIFFKTSICIFLLAFILFIIFAIFGVLLRGIPNLIESLLDKEIQFAIKLSFFTSTISTIICLIFSIPISYGLVRFNFWGKKIINAIVQMPISIPPIASGIALLLLFTTKPIENIVTKLGIDPVFSVYGIIVAHFFINTPYMIRILKVTFESIDPKLEFVARTLGYSSCESFFKVTLPLARNGLISGVIIVWTSALGEFGTALMLAGAIRMKTETLPAAIFLNLAGGELDKALAAATILIIMSIVCLSIFQLFEKRNTENIK</sequence>
<feature type="transmembrane region" description="Helical" evidence="9">
    <location>
        <begin position="126"/>
        <end position="144"/>
    </location>
</feature>
<dbReference type="EMBL" id="SGKU01000014">
    <property type="protein sequence ID" value="NFA42270.1"/>
    <property type="molecule type" value="Genomic_DNA"/>
</dbReference>
<name>A0A0M1LDT0_CLOBO</name>
<dbReference type="PANTHER" id="PTHR30406">
    <property type="entry name" value="SULFATE TRANSPORT SYSTEM PERMEASE PROTEIN"/>
    <property type="match status" value="1"/>
</dbReference>
<comment type="similarity">
    <text evidence="9">Belongs to the binding-protein-dependent transport system permease family.</text>
</comment>
<dbReference type="SUPFAM" id="SSF161098">
    <property type="entry name" value="MetI-like"/>
    <property type="match status" value="1"/>
</dbReference>
<dbReference type="PROSITE" id="PS50928">
    <property type="entry name" value="ABC_TM1"/>
    <property type="match status" value="1"/>
</dbReference>
<evidence type="ECO:0000256" key="6">
    <source>
        <dbReference type="ARBA" id="ARBA00023032"/>
    </source>
</evidence>
<dbReference type="NCBIfam" id="TIGR01581">
    <property type="entry name" value="Mo_ABC_porter"/>
    <property type="match status" value="1"/>
</dbReference>
<dbReference type="InterPro" id="IPR000515">
    <property type="entry name" value="MetI-like"/>
</dbReference>
<dbReference type="InterPro" id="IPR006469">
    <property type="entry name" value="NifC_ABC_porter"/>
</dbReference>
<evidence type="ECO:0000313" key="14">
    <source>
        <dbReference type="Proteomes" id="UP000472355"/>
    </source>
</evidence>
<dbReference type="GO" id="GO:0015419">
    <property type="term" value="F:ABC-type sulfate transporter activity"/>
    <property type="evidence" value="ECO:0007669"/>
    <property type="project" value="InterPro"/>
</dbReference>
<evidence type="ECO:0000313" key="16">
    <source>
        <dbReference type="Proteomes" id="UP000476820"/>
    </source>
</evidence>
<dbReference type="EMBL" id="SWOV01000058">
    <property type="protein sequence ID" value="NFF89270.1"/>
    <property type="molecule type" value="Genomic_DNA"/>
</dbReference>
<evidence type="ECO:0000313" key="15">
    <source>
        <dbReference type="Proteomes" id="UP000473681"/>
    </source>
</evidence>
<proteinExistence type="inferred from homology"/>
<comment type="caution">
    <text evidence="12">The sequence shown here is derived from an EMBL/GenBank/DDBJ whole genome shotgun (WGS) entry which is preliminary data.</text>
</comment>
<gene>
    <name evidence="11" type="ORF">EXM65_06670</name>
    <name evidence="12" type="ORF">FC774_15560</name>
    <name evidence="13" type="ORF">FDB51_16140</name>
</gene>
<evidence type="ECO:0000256" key="3">
    <source>
        <dbReference type="ARBA" id="ARBA00022448"/>
    </source>
</evidence>
<dbReference type="Proteomes" id="UP000472355">
    <property type="component" value="Unassembled WGS sequence"/>
</dbReference>
<feature type="transmembrane region" description="Helical" evidence="9">
    <location>
        <begin position="191"/>
        <end position="216"/>
    </location>
</feature>
<keyword evidence="6" id="KW-0764">Sulfate transport</keyword>
<feature type="domain" description="ABC transmembrane type-1" evidence="10">
    <location>
        <begin position="55"/>
        <end position="257"/>
    </location>
</feature>
<reference evidence="11 14" key="1">
    <citation type="submission" date="2019-02" db="EMBL/GenBank/DDBJ databases">
        <title>Genome sequencing of Clostridium botulinum clinical isolates.</title>
        <authorList>
            <person name="Brunt J."/>
            <person name="Van Vliet A.H.M."/>
            <person name="Stringer S.C."/>
            <person name="Grant K.A."/>
            <person name="Carter A.C."/>
            <person name="Peck M.W."/>
        </authorList>
    </citation>
    <scope>NUCLEOTIDE SEQUENCE [LARGE SCALE GENOMIC DNA]</scope>
    <source>
        <strain evidence="11 14">H113700579</strain>
    </source>
</reference>
<feature type="transmembrane region" description="Helical" evidence="9">
    <location>
        <begin position="12"/>
        <end position="39"/>
    </location>
</feature>
<evidence type="ECO:0000256" key="4">
    <source>
        <dbReference type="ARBA" id="ARBA00022692"/>
    </source>
</evidence>
<comment type="subcellular location">
    <subcellularLocation>
        <location evidence="9">Cell membrane</location>
        <topology evidence="9">Multi-pass membrane protein</topology>
    </subcellularLocation>
    <subcellularLocation>
        <location evidence="1">Membrane</location>
        <topology evidence="1">Multi-pass membrane protein</topology>
    </subcellularLocation>
</comment>
<keyword evidence="3 9" id="KW-0813">Transport</keyword>
<reference evidence="15 16" key="2">
    <citation type="submission" date="2019-04" db="EMBL/GenBank/DDBJ databases">
        <title>Genome sequencing of Clostridium botulinum Groups I-IV and Clostridium butyricum.</title>
        <authorList>
            <person name="Brunt J."/>
            <person name="Van Vliet A.H.M."/>
            <person name="Stringer S.C."/>
            <person name="Carter A.T."/>
            <person name="Peck M.W."/>
        </authorList>
    </citation>
    <scope>NUCLEOTIDE SEQUENCE [LARGE SCALE GENOMIC DNA]</scope>
    <source>
        <strain evidence="12 16">1605</strain>
        <strain evidence="13 15">CB-K-33E</strain>
    </source>
</reference>
<dbReference type="RefSeq" id="WP_012449635.1">
    <property type="nucleotide sequence ID" value="NZ_CP010520.1"/>
</dbReference>
<dbReference type="Gene3D" id="1.10.3720.10">
    <property type="entry name" value="MetI-like"/>
    <property type="match status" value="1"/>
</dbReference>
<accession>A0A0M1LDT0</accession>
<keyword evidence="4 9" id="KW-0812">Transmembrane</keyword>
<evidence type="ECO:0000256" key="9">
    <source>
        <dbReference type="RuleBase" id="RU363032"/>
    </source>
</evidence>
<evidence type="ECO:0000313" key="11">
    <source>
        <dbReference type="EMBL" id="NFA42270.1"/>
    </source>
</evidence>
<dbReference type="EMBL" id="SWVK01000026">
    <property type="protein sequence ID" value="NFN36605.1"/>
    <property type="molecule type" value="Genomic_DNA"/>
</dbReference>
<feature type="transmembrane region" description="Helical" evidence="9">
    <location>
        <begin position="59"/>
        <end position="81"/>
    </location>
</feature>